<evidence type="ECO:0000256" key="10">
    <source>
        <dbReference type="HAMAP-Rule" id="MF_00051"/>
    </source>
</evidence>
<evidence type="ECO:0000313" key="13">
    <source>
        <dbReference type="EMBL" id="TDD85078.1"/>
    </source>
</evidence>
<dbReference type="UniPathway" id="UPA00288">
    <property type="reaction ID" value="UER01023"/>
</dbReference>
<dbReference type="InterPro" id="IPR015424">
    <property type="entry name" value="PyrdxlP-dep_Trfase"/>
</dbReference>
<evidence type="ECO:0000256" key="1">
    <source>
        <dbReference type="ARBA" id="ARBA00001933"/>
    </source>
</evidence>
<feature type="binding site" evidence="10">
    <location>
        <position position="248"/>
    </location>
    <ligand>
        <name>(6S)-5,6,7,8-tetrahydrofolate</name>
        <dbReference type="ChEBI" id="CHEBI:57453"/>
    </ligand>
</feature>
<feature type="binding site" evidence="10">
    <location>
        <begin position="128"/>
        <end position="130"/>
    </location>
    <ligand>
        <name>(6S)-5,6,7,8-tetrahydrofolate</name>
        <dbReference type="ChEBI" id="CHEBI:57453"/>
    </ligand>
</feature>
<dbReference type="GO" id="GO:0042803">
    <property type="term" value="F:protein homodimerization activity"/>
    <property type="evidence" value="ECO:0007669"/>
    <property type="project" value="UniProtKB-ARBA"/>
</dbReference>
<evidence type="ECO:0000259" key="12">
    <source>
        <dbReference type="Pfam" id="PF00464"/>
    </source>
</evidence>
<dbReference type="EMBL" id="SMLA01000039">
    <property type="protein sequence ID" value="TDD85078.1"/>
    <property type="molecule type" value="Genomic_DNA"/>
</dbReference>
<dbReference type="GO" id="GO:0035999">
    <property type="term" value="P:tetrahydrofolate interconversion"/>
    <property type="evidence" value="ECO:0007669"/>
    <property type="project" value="UniProtKB-UniRule"/>
</dbReference>
<dbReference type="GO" id="GO:0004372">
    <property type="term" value="F:glycine hydroxymethyltransferase activity"/>
    <property type="evidence" value="ECO:0007669"/>
    <property type="project" value="UniProtKB-UniRule"/>
</dbReference>
<keyword evidence="13" id="KW-0489">Methyltransferase</keyword>
<dbReference type="EC" id="2.1.2.1" evidence="10"/>
<dbReference type="HAMAP" id="MF_00051">
    <property type="entry name" value="SHMT"/>
    <property type="match status" value="1"/>
</dbReference>
<keyword evidence="7 10" id="KW-0808">Transferase</keyword>
<keyword evidence="8 10" id="KW-0663">Pyridoxal phosphate</keyword>
<dbReference type="PANTHER" id="PTHR11680">
    <property type="entry name" value="SERINE HYDROXYMETHYLTRANSFERASE"/>
    <property type="match status" value="1"/>
</dbReference>
<dbReference type="Proteomes" id="UP000294723">
    <property type="component" value="Unassembled WGS sequence"/>
</dbReference>
<dbReference type="InterPro" id="IPR049943">
    <property type="entry name" value="Ser_HO-MeTrfase-like"/>
</dbReference>
<evidence type="ECO:0000256" key="6">
    <source>
        <dbReference type="ARBA" id="ARBA00022563"/>
    </source>
</evidence>
<comment type="caution">
    <text evidence="10">Lacks conserved residue(s) required for the propagation of feature annotation.</text>
</comment>
<dbReference type="InterPro" id="IPR039429">
    <property type="entry name" value="SHMT-like_dom"/>
</dbReference>
<dbReference type="NCBIfam" id="NF000586">
    <property type="entry name" value="PRK00011.1"/>
    <property type="match status" value="1"/>
</dbReference>
<comment type="cofactor">
    <cofactor evidence="1 10 11">
        <name>pyridoxal 5'-phosphate</name>
        <dbReference type="ChEBI" id="CHEBI:597326"/>
    </cofactor>
</comment>
<accession>A0A4R5BEW6</accession>
<evidence type="ECO:0000256" key="9">
    <source>
        <dbReference type="ARBA" id="ARBA00054606"/>
    </source>
</evidence>
<dbReference type="SUPFAM" id="SSF53383">
    <property type="entry name" value="PLP-dependent transferases"/>
    <property type="match status" value="1"/>
</dbReference>
<comment type="pathway">
    <text evidence="10">Amino-acid biosynthesis; glycine biosynthesis; glycine from L-serine: step 1/1.</text>
</comment>
<feature type="binding site" evidence="10">
    <location>
        <position position="124"/>
    </location>
    <ligand>
        <name>(6S)-5,6,7,8-tetrahydrofolate</name>
        <dbReference type="ChEBI" id="CHEBI:57453"/>
    </ligand>
</feature>
<keyword evidence="5 10" id="KW-0963">Cytoplasm</keyword>
<keyword evidence="6 10" id="KW-0554">One-carbon metabolism</keyword>
<name>A0A4R5BEW6_9PSEU</name>
<dbReference type="InterPro" id="IPR015421">
    <property type="entry name" value="PyrdxlP-dep_Trfase_major"/>
</dbReference>
<evidence type="ECO:0000313" key="14">
    <source>
        <dbReference type="Proteomes" id="UP000294723"/>
    </source>
</evidence>
<dbReference type="GO" id="GO:0032259">
    <property type="term" value="P:methylation"/>
    <property type="evidence" value="ECO:0007669"/>
    <property type="project" value="UniProtKB-KW"/>
</dbReference>
<dbReference type="GO" id="GO:0030170">
    <property type="term" value="F:pyridoxal phosphate binding"/>
    <property type="evidence" value="ECO:0007669"/>
    <property type="project" value="UniProtKB-UniRule"/>
</dbReference>
<dbReference type="InterPro" id="IPR001085">
    <property type="entry name" value="Ser_HO-MeTrfase"/>
</dbReference>
<comment type="similarity">
    <text evidence="3 10">Belongs to the SHMT family.</text>
</comment>
<dbReference type="FunFam" id="3.40.640.10:FF:000001">
    <property type="entry name" value="Serine hydroxymethyltransferase"/>
    <property type="match status" value="1"/>
</dbReference>
<dbReference type="CDD" id="cd00378">
    <property type="entry name" value="SHMT"/>
    <property type="match status" value="1"/>
</dbReference>
<comment type="catalytic activity">
    <reaction evidence="10">
        <text>(6R)-5,10-methylene-5,6,7,8-tetrahydrofolate + glycine + H2O = (6S)-5,6,7,8-tetrahydrofolate + L-serine</text>
        <dbReference type="Rhea" id="RHEA:15481"/>
        <dbReference type="ChEBI" id="CHEBI:15377"/>
        <dbReference type="ChEBI" id="CHEBI:15636"/>
        <dbReference type="ChEBI" id="CHEBI:33384"/>
        <dbReference type="ChEBI" id="CHEBI:57305"/>
        <dbReference type="ChEBI" id="CHEBI:57453"/>
        <dbReference type="EC" id="2.1.2.1"/>
    </reaction>
</comment>
<dbReference type="PANTHER" id="PTHR11680:SF35">
    <property type="entry name" value="SERINE HYDROXYMETHYLTRANSFERASE 1"/>
    <property type="match status" value="1"/>
</dbReference>
<sequence length="426" mass="45915">MSNPDLFNDALAAVDPEVAAAVGAELGRQQNTLEMIASENFAPQAVLQAQGSVLTNKYAEGYPGKRYYGGCEHVDVVEQLAIDRIKDLFGATYANVQPHSGAQANAAAMFALLKPGDTIMGLDLAHGGHLTHGMRINFSGKLYNVVPYHVSESDHRVDMDEVARLARENKPQLIVAGWSAYPRQLDFKRFREIADEVGAYLMVDMAHFAGLVAAGLHPSPVPHAHVVTTTTHKTLGGPRGGVILSNDEEFTKKFNSAVFPGQQGGPLEHVIAGKAVAFKIAAGEEFKDRQRRTVEGARILAERLLASDTTEAGVSLVSGGTDVHLVLVDLRNSELDGKQAEDRLHEIGITVNRNAVPNDPRPPMVTSGLRIGTPALATRGFGKEEFTEVAEVIAQALKPNFDESISAELRTRVEALAAKHPLYPNL</sequence>
<evidence type="ECO:0000256" key="3">
    <source>
        <dbReference type="ARBA" id="ARBA00006376"/>
    </source>
</evidence>
<organism evidence="13 14">
    <name type="scientific">Saccharopolyspora karakumensis</name>
    <dbReference type="NCBI Taxonomy" id="2530386"/>
    <lineage>
        <taxon>Bacteria</taxon>
        <taxon>Bacillati</taxon>
        <taxon>Actinomycetota</taxon>
        <taxon>Actinomycetes</taxon>
        <taxon>Pseudonocardiales</taxon>
        <taxon>Pseudonocardiaceae</taxon>
        <taxon>Saccharopolyspora</taxon>
    </lineage>
</organism>
<evidence type="ECO:0000256" key="2">
    <source>
        <dbReference type="ARBA" id="ARBA00004496"/>
    </source>
</evidence>
<dbReference type="AlphaFoldDB" id="A0A4R5BEW6"/>
<comment type="caution">
    <text evidence="13">The sequence shown here is derived from an EMBL/GenBank/DDBJ whole genome shotgun (WGS) entry which is preliminary data.</text>
</comment>
<dbReference type="GO" id="GO:0008168">
    <property type="term" value="F:methyltransferase activity"/>
    <property type="evidence" value="ECO:0007669"/>
    <property type="project" value="UniProtKB-KW"/>
</dbReference>
<protein>
    <recommendedName>
        <fullName evidence="10">Serine hydroxymethyltransferase</fullName>
        <shortName evidence="10">SHMT</shortName>
        <shortName evidence="10">Serine methylase</shortName>
        <ecNumber evidence="10">2.1.2.1</ecNumber>
    </recommendedName>
</protein>
<feature type="modified residue" description="N6-(pyridoxal phosphate)lysine" evidence="10 11">
    <location>
        <position position="233"/>
    </location>
</feature>
<comment type="pathway">
    <text evidence="10">One-carbon metabolism; tetrahydrofolate interconversion.</text>
</comment>
<gene>
    <name evidence="10" type="primary">glyA</name>
    <name evidence="13" type="ORF">E1202_22040</name>
</gene>
<dbReference type="GO" id="GO:0019264">
    <property type="term" value="P:glycine biosynthetic process from serine"/>
    <property type="evidence" value="ECO:0007669"/>
    <property type="project" value="UniProtKB-UniRule"/>
</dbReference>
<keyword evidence="14" id="KW-1185">Reference proteome</keyword>
<evidence type="ECO:0000256" key="8">
    <source>
        <dbReference type="ARBA" id="ARBA00022898"/>
    </source>
</evidence>
<dbReference type="PROSITE" id="PS00096">
    <property type="entry name" value="SHMT"/>
    <property type="match status" value="1"/>
</dbReference>
<dbReference type="GO" id="GO:0005829">
    <property type="term" value="C:cytosol"/>
    <property type="evidence" value="ECO:0007669"/>
    <property type="project" value="TreeGrafter"/>
</dbReference>
<comment type="subcellular location">
    <subcellularLocation>
        <location evidence="2 10">Cytoplasm</location>
    </subcellularLocation>
</comment>
<dbReference type="UniPathway" id="UPA00193"/>
<comment type="function">
    <text evidence="9">Catalyzes the reversible interconversion of serine and glycine with tetrahydrofolate (THF) serving as the one-carbon carrier. This reaction serves as the major source of one-carbon groups required for the biosynthesis of purines, thymidylate, methionine, and other important biomolecules. Also exhibits THF-independent aldolase activity toward beta-hydroxyamino acids, producing glycine and aldehydes, via a retro-aldol mechanism. Thus, is able to catalyze the cleavage of L-allo-threonine.</text>
</comment>
<dbReference type="InterPro" id="IPR019798">
    <property type="entry name" value="Ser_HO-MeTrfase_PLP_BS"/>
</dbReference>
<evidence type="ECO:0000256" key="11">
    <source>
        <dbReference type="PIRSR" id="PIRSR000412-50"/>
    </source>
</evidence>
<proteinExistence type="inferred from homology"/>
<dbReference type="PIRSF" id="PIRSF000412">
    <property type="entry name" value="SHMT"/>
    <property type="match status" value="1"/>
</dbReference>
<keyword evidence="10" id="KW-0028">Amino-acid biosynthesis</keyword>
<dbReference type="Pfam" id="PF00464">
    <property type="entry name" value="SHMT"/>
    <property type="match status" value="1"/>
</dbReference>
<dbReference type="Gene3D" id="3.40.640.10">
    <property type="entry name" value="Type I PLP-dependent aspartate aminotransferase-like (Major domain)"/>
    <property type="match status" value="1"/>
</dbReference>
<dbReference type="RefSeq" id="WP_132685045.1">
    <property type="nucleotide sequence ID" value="NZ_SMLA01000039.1"/>
</dbReference>
<feature type="site" description="Plays an important role in substrate specificity" evidence="10">
    <location>
        <position position="232"/>
    </location>
</feature>
<dbReference type="InterPro" id="IPR015422">
    <property type="entry name" value="PyrdxlP-dep_Trfase_small"/>
</dbReference>
<reference evidence="13 14" key="1">
    <citation type="submission" date="2019-03" db="EMBL/GenBank/DDBJ databases">
        <title>Draft genome sequences of novel Actinobacteria.</title>
        <authorList>
            <person name="Sahin N."/>
            <person name="Ay H."/>
            <person name="Saygin H."/>
        </authorList>
    </citation>
    <scope>NUCLEOTIDE SEQUENCE [LARGE SCALE GENOMIC DNA]</scope>
    <source>
        <strain evidence="13 14">5K548</strain>
    </source>
</reference>
<dbReference type="Gene3D" id="3.90.1150.10">
    <property type="entry name" value="Aspartate Aminotransferase, domain 1"/>
    <property type="match status" value="1"/>
</dbReference>
<evidence type="ECO:0000256" key="4">
    <source>
        <dbReference type="ARBA" id="ARBA00011738"/>
    </source>
</evidence>
<evidence type="ECO:0000256" key="5">
    <source>
        <dbReference type="ARBA" id="ARBA00022490"/>
    </source>
</evidence>
<comment type="subunit">
    <text evidence="4 10">Homodimer.</text>
</comment>
<evidence type="ECO:0000256" key="7">
    <source>
        <dbReference type="ARBA" id="ARBA00022679"/>
    </source>
</evidence>
<feature type="domain" description="Serine hydroxymethyltransferase-like" evidence="12">
    <location>
        <begin position="12"/>
        <end position="393"/>
    </location>
</feature>